<dbReference type="Gene3D" id="3.40.50.1820">
    <property type="entry name" value="alpha/beta hydrolase"/>
    <property type="match status" value="1"/>
</dbReference>
<feature type="region of interest" description="Disordered" evidence="8">
    <location>
        <begin position="1255"/>
        <end position="1280"/>
    </location>
</feature>
<dbReference type="SUPFAM" id="SSF53474">
    <property type="entry name" value="alpha/beta-Hydrolases"/>
    <property type="match status" value="1"/>
</dbReference>
<dbReference type="InterPro" id="IPR000675">
    <property type="entry name" value="Cutinase/axe"/>
</dbReference>
<evidence type="ECO:0000259" key="10">
    <source>
        <dbReference type="PROSITE" id="PS50067"/>
    </source>
</evidence>
<dbReference type="GO" id="GO:0007018">
    <property type="term" value="P:microtubule-based movement"/>
    <property type="evidence" value="ECO:0007669"/>
    <property type="project" value="InterPro"/>
</dbReference>
<dbReference type="GO" id="GO:0008017">
    <property type="term" value="F:microtubule binding"/>
    <property type="evidence" value="ECO:0007669"/>
    <property type="project" value="InterPro"/>
</dbReference>
<name>A0A3R7H7A2_9STRA</name>
<evidence type="ECO:0000256" key="7">
    <source>
        <dbReference type="SAM" id="Coils"/>
    </source>
</evidence>
<feature type="compositionally biased region" description="Low complexity" evidence="8">
    <location>
        <begin position="2095"/>
        <end position="2104"/>
    </location>
</feature>
<evidence type="ECO:0000256" key="5">
    <source>
        <dbReference type="ARBA" id="ARBA00023175"/>
    </source>
</evidence>
<dbReference type="InterPro" id="IPR001752">
    <property type="entry name" value="Kinesin_motor_dom"/>
</dbReference>
<feature type="coiled-coil region" evidence="7">
    <location>
        <begin position="1039"/>
        <end position="1087"/>
    </location>
</feature>
<dbReference type="GO" id="GO:0003777">
    <property type="term" value="F:microtubule motor activity"/>
    <property type="evidence" value="ECO:0007669"/>
    <property type="project" value="InterPro"/>
</dbReference>
<feature type="chain" id="PRO_5018521302" description="Kinesin motor domain-containing protein" evidence="9">
    <location>
        <begin position="28"/>
        <end position="2143"/>
    </location>
</feature>
<keyword evidence="9" id="KW-0732">Signal</keyword>
<evidence type="ECO:0000256" key="4">
    <source>
        <dbReference type="ARBA" id="ARBA00023054"/>
    </source>
</evidence>
<evidence type="ECO:0000313" key="12">
    <source>
        <dbReference type="Proteomes" id="UP000284657"/>
    </source>
</evidence>
<dbReference type="FunFam" id="3.40.850.10:FF:000193">
    <property type="entry name" value="Kinesin-like protein"/>
    <property type="match status" value="1"/>
</dbReference>
<dbReference type="SMART" id="SM00129">
    <property type="entry name" value="KISc"/>
    <property type="match status" value="1"/>
</dbReference>
<feature type="signal peptide" evidence="9">
    <location>
        <begin position="1"/>
        <end position="27"/>
    </location>
</feature>
<feature type="region of interest" description="Disordered" evidence="8">
    <location>
        <begin position="713"/>
        <end position="738"/>
    </location>
</feature>
<dbReference type="PROSITE" id="PS00411">
    <property type="entry name" value="KINESIN_MOTOR_1"/>
    <property type="match status" value="1"/>
</dbReference>
<dbReference type="PANTHER" id="PTHR47968:SF75">
    <property type="entry name" value="CENTROMERE-ASSOCIATED PROTEIN E"/>
    <property type="match status" value="1"/>
</dbReference>
<feature type="coiled-coil region" evidence="7">
    <location>
        <begin position="1127"/>
        <end position="1154"/>
    </location>
</feature>
<keyword evidence="1 6" id="KW-0547">Nucleotide-binding</keyword>
<feature type="coiled-coil region" evidence="7">
    <location>
        <begin position="1294"/>
        <end position="1458"/>
    </location>
</feature>
<evidence type="ECO:0000256" key="1">
    <source>
        <dbReference type="ARBA" id="ARBA00022741"/>
    </source>
</evidence>
<comment type="caution">
    <text evidence="11">The sequence shown here is derived from an EMBL/GenBank/DDBJ whole genome shotgun (WGS) entry which is preliminary data.</text>
</comment>
<feature type="coiled-coil region" evidence="7">
    <location>
        <begin position="891"/>
        <end position="954"/>
    </location>
</feature>
<dbReference type="Pfam" id="PF00225">
    <property type="entry name" value="Kinesin"/>
    <property type="match status" value="1"/>
</dbReference>
<protein>
    <recommendedName>
        <fullName evidence="10">Kinesin motor domain-containing protein</fullName>
    </recommendedName>
</protein>
<dbReference type="InterPro" id="IPR027640">
    <property type="entry name" value="Kinesin-like_fam"/>
</dbReference>
<sequence>MKFTASTSTVLGSLFLLLTGPVKFINAECSDVHVVFARGSGEAAGFGICGEPLVSGITSNLAGMSVSSYAVDYLASMDQTSAGPGATDMTNHVVSVAQECPNTVFVLGGYSQGASVTDISIGIKTTLGSGSSIPDTLSLRIKAIVTFGNPLKMMGETIESASSTYGSKAIEFCNMGDPVCGAGFNTMAHLTYSMDGSVTSAAEKAAALVKGNMQSELTETAPAEAENIAVCIRVRPMNERETRNRDVNVLATVPRMNVISLTNESGQPLGGKSNVFQYDQIFDASSDAHGIYDRVAKRIVRSTLGGINGTIFAYGQTSSGKTYTMQGDGVMPFEPEEATNKPGILQLAVEDIFKYIEKCSDRDFLLRVSFLEIYNEVVKDLLNPTEKGANLKLREDPRKGVYVECKEEIITNYENIVTLLQTGNQHRTVGQTAMNDRSSRSHSVFRIVIESKEKSDSRRLSEEDVNGAVLVASLNLVDLAGSESLRHTVAEGIRQREAGNINKSLLTLARVINSLASSGGGGQNAPFRDSKLTRLLQTSLGGNTRTLIICCVTPSDRYVEETKSTLQFAARAKDIQTSATVNEVLDDQTQLRRLKREVHDLKKLVNSEALNALKAENEALISEKNHNKTEMARLMGLILSSASVTKSTVGKKRKHHGKHKRETWGPGDFPANLKSLAPLSPNLYPRKRHFSSKENVDPQILLRVHEDIPENALHNSENPVFASVDSKSKPNQTNLGNKDDSKNVLDLFLSVFRSYNDGKAEDSVAVGEAIVNEKCASLNDIERASVFELLGQMRTLITADSQHKGVLEGKQREVEDLRAKLSEQNNQGCPVNCDGADSVSNEGKRIEEIMAELVSTQGRLAKEKDHCQELEKMANIQQMAAEELGVLQLKLESIQIESNDARERFASEKRQLEVTLESLQAGLLQPDSEANVDLRDKNEKLEKMVQEMKASQTVLQLAVAERDEEITLLKSQSDANDHAILETPVTCLEEQKMLLREKISEDEVDDDETTPTAEALSVGSNKEELQGEPSVDQDQNGTVEKLAGELQNIMQELAQLQADNEKSAMEKEELQAVTDRINQELEVSQRQGYEMSEALMEKEHIAKVLQAQLNAKMTTISQMQTKRCSEIESLQQSIQDLAVEKESLVTRIQQLESVENTEVIDEEIEMSDSAESVPERAETLLSARVEQQTEVEAQKLCSEVDQLSEKLLAAESELAQANERLEAVKDSSELSELRAAFDNLQADYDNLQKMNAGSLRERPVPEQQLEEPTSSEQQNAKSVDQTLQERYGALNADCERLAGDLEKLTHEREDCVDELRALESQLMEVSEEKMKLAVAVDEREMKLREMQQLVMSSTEEIAALQVKLEETQSAKVALEDCKAGLEENVETAQAALQTLQVDYNAVVEQLQCRTAALVSGSECTDSDVEQLQQRLEKETRQRERLELDVKSYEETLSVMRTDVKDGSHTIADLMDKLRTMQMGLDAAARSQELKDTEMVSLTDALTKAKEEEAELRFQRQQRMVAAEAKEMALEEKVSALQQQLTMSATGNNVIHDSTQTEMQLIADKEKQEQLQHKVKTLDTQLAEARQQLSVQDREWRKKQTMAETEFARMTTEQQQLREQVSILQSGIDANSAVSQQEATEQTAELLKVKRAYEELMEQKEVVQHELEIGSANWEEKEQDILRQMNSICEQLQEAQEELEEYKKSADAEIRRLHSLIEEADARIEEVKRATRTREEELESQIGEQENWQNHVKSRQEELQAKCEELDDERRVLKEKYAALETERSDVEEQLQNEIHELSQECAFAKAQHAESEDQLKEMEAKLAMTENDVEQNRSELENLSDSLKSAQTETVQYHNKLVEAQVAKESMEKFIEKQKARIDKLEKVKMTTETLDLFRKLKNDRQDLQTKVQKLQQNLAEAGQALTQTKENHKQEEQRLVERNEELQLFKQHIEELREALRVEKHQVVDIKAEMRNALHDEREKAEHEIQEMQTLLKEKIDRAEQLEAAVASLEDNMTKLQQQKSENVSYLEKENLDLLVENRRLKKQLEPPSETGDELGITGTFDASAAEAAKALGGDSVSDVNEVELSVPESDGITTASTTASPTRSNHAKAGGFLLSKTELDAIAGDSQEEQKDETRPECHQQ</sequence>
<accession>A0A3R7H7A2</accession>
<feature type="coiled-coil region" evidence="7">
    <location>
        <begin position="1567"/>
        <end position="1594"/>
    </location>
</feature>
<feature type="coiled-coil region" evidence="7">
    <location>
        <begin position="1186"/>
        <end position="1250"/>
    </location>
</feature>
<dbReference type="SMART" id="SM01110">
    <property type="entry name" value="Cutinase"/>
    <property type="match status" value="1"/>
</dbReference>
<dbReference type="GO" id="GO:0005524">
    <property type="term" value="F:ATP binding"/>
    <property type="evidence" value="ECO:0007669"/>
    <property type="project" value="UniProtKB-UniRule"/>
</dbReference>
<keyword evidence="5 6" id="KW-0505">Motor protein</keyword>
<keyword evidence="4 7" id="KW-0175">Coiled coil</keyword>
<evidence type="ECO:0000256" key="3">
    <source>
        <dbReference type="ARBA" id="ARBA00022840"/>
    </source>
</evidence>
<keyword evidence="3 6" id="KW-0067">ATP-binding</keyword>
<gene>
    <name evidence="11" type="ORF">BBJ29_001891</name>
</gene>
<feature type="compositionally biased region" description="Basic residues" evidence="8">
    <location>
        <begin position="649"/>
        <end position="661"/>
    </location>
</feature>
<evidence type="ECO:0000256" key="6">
    <source>
        <dbReference type="PROSITE-ProRule" id="PRU00283"/>
    </source>
</evidence>
<evidence type="ECO:0000256" key="8">
    <source>
        <dbReference type="SAM" id="MobiDB-lite"/>
    </source>
</evidence>
<evidence type="ECO:0000256" key="2">
    <source>
        <dbReference type="ARBA" id="ARBA00022801"/>
    </source>
</evidence>
<dbReference type="Gene3D" id="3.40.850.10">
    <property type="entry name" value="Kinesin motor domain"/>
    <property type="match status" value="1"/>
</dbReference>
<keyword evidence="2" id="KW-0378">Hydrolase</keyword>
<dbReference type="InterPro" id="IPR029058">
    <property type="entry name" value="AB_hydrolase_fold"/>
</dbReference>
<proteinExistence type="inferred from homology"/>
<dbReference type="InterPro" id="IPR036961">
    <property type="entry name" value="Kinesin_motor_dom_sf"/>
</dbReference>
<dbReference type="Pfam" id="PF01083">
    <property type="entry name" value="Cutinase"/>
    <property type="match status" value="1"/>
</dbReference>
<dbReference type="InterPro" id="IPR027417">
    <property type="entry name" value="P-loop_NTPase"/>
</dbReference>
<feature type="compositionally biased region" description="Basic and acidic residues" evidence="8">
    <location>
        <begin position="2130"/>
        <end position="2143"/>
    </location>
</feature>
<dbReference type="GO" id="GO:0016787">
    <property type="term" value="F:hydrolase activity"/>
    <property type="evidence" value="ECO:0007669"/>
    <property type="project" value="UniProtKB-KW"/>
</dbReference>
<dbReference type="InterPro" id="IPR019821">
    <property type="entry name" value="Kinesin_motor_CS"/>
</dbReference>
<organism evidence="11 12">
    <name type="scientific">Phytophthora kernoviae</name>
    <dbReference type="NCBI Taxonomy" id="325452"/>
    <lineage>
        <taxon>Eukaryota</taxon>
        <taxon>Sar</taxon>
        <taxon>Stramenopiles</taxon>
        <taxon>Oomycota</taxon>
        <taxon>Peronosporomycetes</taxon>
        <taxon>Peronosporales</taxon>
        <taxon>Peronosporaceae</taxon>
        <taxon>Phytophthora</taxon>
    </lineage>
</organism>
<dbReference type="Proteomes" id="UP000284657">
    <property type="component" value="Unassembled WGS sequence"/>
</dbReference>
<reference evidence="11 12" key="1">
    <citation type="submission" date="2018-07" db="EMBL/GenBank/DDBJ databases">
        <title>Genome sequencing of oomycete isolates from Chile give support for New Zealand origin for Phytophthora kernoviae and make available the first Nothophytophthora sp. genome.</title>
        <authorList>
            <person name="Studholme D.J."/>
            <person name="Sanfuentes E."/>
            <person name="Panda P."/>
            <person name="Hill R."/>
            <person name="Sambles C."/>
            <person name="Grant M."/>
            <person name="Williams N.M."/>
            <person name="Mcdougal R.L."/>
        </authorList>
    </citation>
    <scope>NUCLEOTIDE SEQUENCE [LARGE SCALE GENOMIC DNA]</scope>
    <source>
        <strain evidence="11">Chile7</strain>
    </source>
</reference>
<dbReference type="PROSITE" id="PS50067">
    <property type="entry name" value="KINESIN_MOTOR_2"/>
    <property type="match status" value="1"/>
</dbReference>
<feature type="binding site" evidence="6">
    <location>
        <begin position="315"/>
        <end position="322"/>
    </location>
    <ligand>
        <name>ATP</name>
        <dbReference type="ChEBI" id="CHEBI:30616"/>
    </ligand>
</feature>
<evidence type="ECO:0000256" key="9">
    <source>
        <dbReference type="SAM" id="SignalP"/>
    </source>
</evidence>
<feature type="coiled-coil region" evidence="7">
    <location>
        <begin position="584"/>
        <end position="630"/>
    </location>
</feature>
<feature type="domain" description="Kinesin motor" evidence="10">
    <location>
        <begin position="227"/>
        <end position="575"/>
    </location>
</feature>
<dbReference type="SUPFAM" id="SSF52540">
    <property type="entry name" value="P-loop containing nucleoside triphosphate hydrolases"/>
    <property type="match status" value="1"/>
</dbReference>
<feature type="region of interest" description="Disordered" evidence="8">
    <location>
        <begin position="999"/>
        <end position="1035"/>
    </location>
</feature>
<evidence type="ECO:0000313" key="11">
    <source>
        <dbReference type="EMBL" id="RLN60843.1"/>
    </source>
</evidence>
<dbReference type="EMBL" id="MBAD02000942">
    <property type="protein sequence ID" value="RLN60843.1"/>
    <property type="molecule type" value="Genomic_DNA"/>
</dbReference>
<feature type="region of interest" description="Disordered" evidence="8">
    <location>
        <begin position="2084"/>
        <end position="2143"/>
    </location>
</feature>
<feature type="coiled-coil region" evidence="7">
    <location>
        <begin position="1638"/>
        <end position="2020"/>
    </location>
</feature>
<dbReference type="PRINTS" id="PR00380">
    <property type="entry name" value="KINESINHEAVY"/>
</dbReference>
<feature type="compositionally biased region" description="Polar residues" evidence="8">
    <location>
        <begin position="1266"/>
        <end position="1280"/>
    </location>
</feature>
<comment type="similarity">
    <text evidence="6">Belongs to the TRAFAC class myosin-kinesin ATPase superfamily. Kinesin family.</text>
</comment>
<feature type="coiled-coil region" evidence="7">
    <location>
        <begin position="1497"/>
        <end position="1539"/>
    </location>
</feature>
<feature type="region of interest" description="Disordered" evidence="8">
    <location>
        <begin position="645"/>
        <end position="669"/>
    </location>
</feature>
<dbReference type="PANTHER" id="PTHR47968">
    <property type="entry name" value="CENTROMERE PROTEIN E"/>
    <property type="match status" value="1"/>
</dbReference>